<dbReference type="RefSeq" id="WP_129069737.1">
    <property type="nucleotide sequence ID" value="NZ_RDFA01000005.1"/>
</dbReference>
<keyword evidence="3" id="KW-1185">Reference proteome</keyword>
<reference evidence="2 3" key="1">
    <citation type="submission" date="2019-01" db="EMBL/GenBank/DDBJ databases">
        <title>Halorientalis sp. F13-25 a new haloarchaeum isolated from hypersaline water.</title>
        <authorList>
            <person name="Ana D.-V."/>
            <person name="Cristina S.-P."/>
            <person name="Antonio V."/>
        </authorList>
    </citation>
    <scope>NUCLEOTIDE SEQUENCE [LARGE SCALE GENOMIC DNA]</scope>
    <source>
        <strain evidence="2 3">F13-25</strain>
    </source>
</reference>
<name>A0A498KTA9_9EURY</name>
<comment type="caution">
    <text evidence="2">The sequence shown here is derived from an EMBL/GenBank/DDBJ whole genome shotgun (WGS) entry which is preliminary data.</text>
</comment>
<organism evidence="2 3">
    <name type="scientific">Halorientalis pallida</name>
    <dbReference type="NCBI Taxonomy" id="2479928"/>
    <lineage>
        <taxon>Archaea</taxon>
        <taxon>Methanobacteriati</taxon>
        <taxon>Methanobacteriota</taxon>
        <taxon>Stenosarchaea group</taxon>
        <taxon>Halobacteria</taxon>
        <taxon>Halobacteriales</taxon>
        <taxon>Haloarculaceae</taxon>
        <taxon>Halorientalis</taxon>
    </lineage>
</organism>
<proteinExistence type="predicted"/>
<dbReference type="AlphaFoldDB" id="A0A498KTA9"/>
<keyword evidence="1" id="KW-0812">Transmembrane</keyword>
<evidence type="ECO:0000313" key="2">
    <source>
        <dbReference type="EMBL" id="RXK47886.1"/>
    </source>
</evidence>
<evidence type="ECO:0000256" key="1">
    <source>
        <dbReference type="SAM" id="Phobius"/>
    </source>
</evidence>
<feature type="transmembrane region" description="Helical" evidence="1">
    <location>
        <begin position="77"/>
        <end position="98"/>
    </location>
</feature>
<dbReference type="EMBL" id="RDFA01000005">
    <property type="protein sequence ID" value="RXK47886.1"/>
    <property type="molecule type" value="Genomic_DNA"/>
</dbReference>
<keyword evidence="1" id="KW-1133">Transmembrane helix</keyword>
<feature type="transmembrane region" description="Helical" evidence="1">
    <location>
        <begin position="104"/>
        <end position="125"/>
    </location>
</feature>
<accession>A0A498KTA9</accession>
<sequence length="136" mass="14481">MNSQRGRIIREELLRSIVWIGLGLVGWPIVISEVAWLEPTVLTVLGLPVLTWALLTAGMIGVRTVTSTELQVQTPTGLSMSLALGIMLGGVGAVSLVAAGGYSALWTTVAYVVVTIAAVGWYWYLRLPKSPSETTA</sequence>
<dbReference type="OrthoDB" id="242667at2157"/>
<keyword evidence="1" id="KW-0472">Membrane</keyword>
<protein>
    <submittedName>
        <fullName evidence="2">Uncharacterized protein</fullName>
    </submittedName>
</protein>
<dbReference type="Proteomes" id="UP000289691">
    <property type="component" value="Unassembled WGS sequence"/>
</dbReference>
<evidence type="ECO:0000313" key="3">
    <source>
        <dbReference type="Proteomes" id="UP000289691"/>
    </source>
</evidence>
<gene>
    <name evidence="2" type="ORF">EAF64_14700</name>
</gene>
<feature type="transmembrane region" description="Helical" evidence="1">
    <location>
        <begin position="12"/>
        <end position="30"/>
    </location>
</feature>
<feature type="transmembrane region" description="Helical" evidence="1">
    <location>
        <begin position="42"/>
        <end position="65"/>
    </location>
</feature>